<dbReference type="Proteomes" id="UP001154322">
    <property type="component" value="Unassembled WGS sequence"/>
</dbReference>
<evidence type="ECO:0000313" key="2">
    <source>
        <dbReference type="Proteomes" id="UP001154322"/>
    </source>
</evidence>
<evidence type="ECO:0000313" key="1">
    <source>
        <dbReference type="EMBL" id="CAH8244065.1"/>
    </source>
</evidence>
<dbReference type="EMBL" id="CALYLO010000001">
    <property type="protein sequence ID" value="CAH8244065.1"/>
    <property type="molecule type" value="Genomic_DNA"/>
</dbReference>
<reference evidence="1" key="1">
    <citation type="submission" date="2022-06" db="EMBL/GenBank/DDBJ databases">
        <authorList>
            <person name="Dietemann V."/>
            <person name="Ory F."/>
            <person name="Dainat B."/>
            <person name="Oberhansli S."/>
        </authorList>
    </citation>
    <scope>NUCLEOTIDE SEQUENCE</scope>
    <source>
        <strain evidence="1">Ena-SAMPLE-TAB-26-04-2022-14:26:32:270-5432</strain>
    </source>
</reference>
<keyword evidence="2" id="KW-1185">Reference proteome</keyword>
<sequence length="90" mass="10277">MKAIIGEIDALLQEFHQIVEQMVKIPAFTQDFAASSIFRSHCPRCLSHFPISTFRIRRIVRTDFPASTFAAVPSCPSLFVNDVWDSPFFK</sequence>
<proteinExistence type="predicted"/>
<accession>A0ABN8U3C9</accession>
<protein>
    <submittedName>
        <fullName evidence="1">Uncharacterized protein</fullName>
    </submittedName>
</protein>
<comment type="caution">
    <text evidence="1">The sequence shown here is derived from an EMBL/GenBank/DDBJ whole genome shotgun (WGS) entry which is preliminary data.</text>
</comment>
<gene>
    <name evidence="1" type="ORF">WJ0W_001304</name>
</gene>
<organism evidence="1 2">
    <name type="scientific">Paenibacillus melissococcoides</name>
    <dbReference type="NCBI Taxonomy" id="2912268"/>
    <lineage>
        <taxon>Bacteria</taxon>
        <taxon>Bacillati</taxon>
        <taxon>Bacillota</taxon>
        <taxon>Bacilli</taxon>
        <taxon>Bacillales</taxon>
        <taxon>Paenibacillaceae</taxon>
        <taxon>Paenibacillus</taxon>
    </lineage>
</organism>
<name>A0ABN8U3C9_9BACL</name>